<accession>A0A1G8XSD4</accession>
<name>A0A1G8XSD4_9FLAO</name>
<proteinExistence type="predicted"/>
<gene>
    <name evidence="1" type="ORF">SAMN04487935_2040</name>
</gene>
<reference evidence="1 2" key="1">
    <citation type="submission" date="2016-10" db="EMBL/GenBank/DDBJ databases">
        <authorList>
            <person name="de Groot N.N."/>
        </authorList>
    </citation>
    <scope>NUCLEOTIDE SEQUENCE [LARGE SCALE GENOMIC DNA]</scope>
    <source>
        <strain evidence="1 2">CGMCC 1.10076</strain>
    </source>
</reference>
<evidence type="ECO:0000313" key="2">
    <source>
        <dbReference type="Proteomes" id="UP000199580"/>
    </source>
</evidence>
<protein>
    <submittedName>
        <fullName evidence="1">Uncharacterized protein</fullName>
    </submittedName>
</protein>
<keyword evidence="2" id="KW-1185">Reference proteome</keyword>
<dbReference type="STRING" id="1128970.SAMN04487935_2040"/>
<dbReference type="EMBL" id="FNEZ01000003">
    <property type="protein sequence ID" value="SDJ93366.1"/>
    <property type="molecule type" value="Genomic_DNA"/>
</dbReference>
<dbReference type="Proteomes" id="UP000199580">
    <property type="component" value="Unassembled WGS sequence"/>
</dbReference>
<sequence>MPFKIITLFIFISISAFSQKLPENLSLRDDAITISYFNYLDQNNLIAKEVFVGKKTKFKLPLHNNFERVDISKNKDEIKAIQDYLTTTLIDDILKCCYKKKCPDVIHGYFIMVKKGREFKYATIDYDFISLDLCGSEKLNKIIENFNHL</sequence>
<organism evidence="1 2">
    <name type="scientific">Flavobacterium noncentrifugens</name>
    <dbReference type="NCBI Taxonomy" id="1128970"/>
    <lineage>
        <taxon>Bacteria</taxon>
        <taxon>Pseudomonadati</taxon>
        <taxon>Bacteroidota</taxon>
        <taxon>Flavobacteriia</taxon>
        <taxon>Flavobacteriales</taxon>
        <taxon>Flavobacteriaceae</taxon>
        <taxon>Flavobacterium</taxon>
    </lineage>
</organism>
<dbReference type="AlphaFoldDB" id="A0A1G8XSD4"/>
<evidence type="ECO:0000313" key="1">
    <source>
        <dbReference type="EMBL" id="SDJ93366.1"/>
    </source>
</evidence>